<evidence type="ECO:0008006" key="3">
    <source>
        <dbReference type="Google" id="ProtNLM"/>
    </source>
</evidence>
<comment type="caution">
    <text evidence="1">The sequence shown here is derived from an EMBL/GenBank/DDBJ whole genome shotgun (WGS) entry which is preliminary data.</text>
</comment>
<reference evidence="1 2" key="1">
    <citation type="submission" date="2021-03" db="EMBL/GenBank/DDBJ databases">
        <title>Antimicrobial resistance genes in bacteria isolated from Japanese honey, and their potential for conferring macrolide and lincosamide resistance in the American foulbrood pathogen Paenibacillus larvae.</title>
        <authorList>
            <person name="Okamoto M."/>
            <person name="Kumagai M."/>
            <person name="Kanamori H."/>
            <person name="Takamatsu D."/>
        </authorList>
    </citation>
    <scope>NUCLEOTIDE SEQUENCE [LARGE SCALE GENOMIC DNA]</scope>
    <source>
        <strain evidence="1 2">J34TS1</strain>
    </source>
</reference>
<dbReference type="RefSeq" id="WP_212979945.1">
    <property type="nucleotide sequence ID" value="NZ_AP025343.1"/>
</dbReference>
<evidence type="ECO:0000313" key="2">
    <source>
        <dbReference type="Proteomes" id="UP000682811"/>
    </source>
</evidence>
<keyword evidence="2" id="KW-1185">Reference proteome</keyword>
<name>A0A920CQ63_9BACL</name>
<sequence>MKVFFMDESFNTGNDCKEASQPYFTYGGWLVDEEKLQDTRSRVLEFANNHQGELKSKSFVSYKGMKKSD</sequence>
<evidence type="ECO:0000313" key="1">
    <source>
        <dbReference type="EMBL" id="GIO49451.1"/>
    </source>
</evidence>
<organism evidence="1 2">
    <name type="scientific">Paenibacillus azoreducens</name>
    <dbReference type="NCBI Taxonomy" id="116718"/>
    <lineage>
        <taxon>Bacteria</taxon>
        <taxon>Bacillati</taxon>
        <taxon>Bacillota</taxon>
        <taxon>Bacilli</taxon>
        <taxon>Bacillales</taxon>
        <taxon>Paenibacillaceae</taxon>
        <taxon>Paenibacillus</taxon>
    </lineage>
</organism>
<proteinExistence type="predicted"/>
<dbReference type="EMBL" id="BORT01000022">
    <property type="protein sequence ID" value="GIO49451.1"/>
    <property type="molecule type" value="Genomic_DNA"/>
</dbReference>
<dbReference type="AlphaFoldDB" id="A0A920CQ63"/>
<gene>
    <name evidence="1" type="ORF">J34TS1_42160</name>
</gene>
<accession>A0A920CQ63</accession>
<dbReference type="Proteomes" id="UP000682811">
    <property type="component" value="Unassembled WGS sequence"/>
</dbReference>
<protein>
    <recommendedName>
        <fullName evidence="3">DUF3800 domain-containing protein</fullName>
    </recommendedName>
</protein>